<keyword evidence="8" id="KW-0460">Magnesium</keyword>
<evidence type="ECO:0000256" key="2">
    <source>
        <dbReference type="ARBA" id="ARBA00022516"/>
    </source>
</evidence>
<dbReference type="InterPro" id="IPR001206">
    <property type="entry name" value="Diacylglycerol_kinase_cat_dom"/>
</dbReference>
<reference evidence="13 14" key="1">
    <citation type="submission" date="2016-10" db="EMBL/GenBank/DDBJ databases">
        <authorList>
            <person name="de Groot N.N."/>
        </authorList>
    </citation>
    <scope>NUCLEOTIDE SEQUENCE [LARGE SCALE GENOMIC DNA]</scope>
    <source>
        <strain evidence="13 14">CGMCC 1.9156</strain>
    </source>
</reference>
<dbReference type="GO" id="GO:0008654">
    <property type="term" value="P:phospholipid biosynthetic process"/>
    <property type="evidence" value="ECO:0007669"/>
    <property type="project" value="UniProtKB-KW"/>
</dbReference>
<dbReference type="GO" id="GO:0005886">
    <property type="term" value="C:plasma membrane"/>
    <property type="evidence" value="ECO:0007669"/>
    <property type="project" value="TreeGrafter"/>
</dbReference>
<gene>
    <name evidence="13" type="ORF">SAMN05216283_101447</name>
</gene>
<dbReference type="Gene3D" id="3.40.50.10330">
    <property type="entry name" value="Probable inorganic polyphosphate/atp-NAD kinase, domain 1"/>
    <property type="match status" value="1"/>
</dbReference>
<keyword evidence="9" id="KW-0443">Lipid metabolism</keyword>
<dbReference type="AlphaFoldDB" id="A0A1I2BKW8"/>
<keyword evidence="5" id="KW-0547">Nucleotide-binding</keyword>
<evidence type="ECO:0000256" key="9">
    <source>
        <dbReference type="ARBA" id="ARBA00023098"/>
    </source>
</evidence>
<name>A0A1I2BKW8_9BACT</name>
<evidence type="ECO:0000313" key="13">
    <source>
        <dbReference type="EMBL" id="SFE56852.1"/>
    </source>
</evidence>
<evidence type="ECO:0000256" key="11">
    <source>
        <dbReference type="ARBA" id="ARBA00023264"/>
    </source>
</evidence>
<evidence type="ECO:0000256" key="10">
    <source>
        <dbReference type="ARBA" id="ARBA00023209"/>
    </source>
</evidence>
<dbReference type="GO" id="GO:0005524">
    <property type="term" value="F:ATP binding"/>
    <property type="evidence" value="ECO:0007669"/>
    <property type="project" value="UniProtKB-KW"/>
</dbReference>
<organism evidence="13 14">
    <name type="scientific">Sunxiuqinia elliptica</name>
    <dbReference type="NCBI Taxonomy" id="655355"/>
    <lineage>
        <taxon>Bacteria</taxon>
        <taxon>Pseudomonadati</taxon>
        <taxon>Bacteroidota</taxon>
        <taxon>Bacteroidia</taxon>
        <taxon>Marinilabiliales</taxon>
        <taxon>Prolixibacteraceae</taxon>
        <taxon>Sunxiuqinia</taxon>
    </lineage>
</organism>
<dbReference type="STRING" id="655355.SAMN05216283_101447"/>
<keyword evidence="14" id="KW-1185">Reference proteome</keyword>
<evidence type="ECO:0000256" key="4">
    <source>
        <dbReference type="ARBA" id="ARBA00022723"/>
    </source>
</evidence>
<dbReference type="GO" id="GO:0016301">
    <property type="term" value="F:kinase activity"/>
    <property type="evidence" value="ECO:0007669"/>
    <property type="project" value="UniProtKB-KW"/>
</dbReference>
<dbReference type="RefSeq" id="WP_093918187.1">
    <property type="nucleotide sequence ID" value="NZ_FONW01000001.1"/>
</dbReference>
<dbReference type="PANTHER" id="PTHR12358">
    <property type="entry name" value="SPHINGOSINE KINASE"/>
    <property type="match status" value="1"/>
</dbReference>
<dbReference type="SMART" id="SM00046">
    <property type="entry name" value="DAGKc"/>
    <property type="match status" value="1"/>
</dbReference>
<dbReference type="InterPro" id="IPR016064">
    <property type="entry name" value="NAD/diacylglycerol_kinase_sf"/>
</dbReference>
<dbReference type="NCBIfam" id="TIGR00147">
    <property type="entry name" value="YegS/Rv2252/BmrU family lipid kinase"/>
    <property type="match status" value="1"/>
</dbReference>
<evidence type="ECO:0000259" key="12">
    <source>
        <dbReference type="PROSITE" id="PS50146"/>
    </source>
</evidence>
<proteinExistence type="predicted"/>
<dbReference type="InterPro" id="IPR045540">
    <property type="entry name" value="YegS/DAGK_C"/>
</dbReference>
<dbReference type="InterPro" id="IPR017438">
    <property type="entry name" value="ATP-NAD_kinase_N"/>
</dbReference>
<dbReference type="GO" id="GO:0046872">
    <property type="term" value="F:metal ion binding"/>
    <property type="evidence" value="ECO:0007669"/>
    <property type="project" value="UniProtKB-KW"/>
</dbReference>
<dbReference type="InterPro" id="IPR050187">
    <property type="entry name" value="Lipid_Phosphate_FormReg"/>
</dbReference>
<dbReference type="Pfam" id="PF00781">
    <property type="entry name" value="DAGK_cat"/>
    <property type="match status" value="1"/>
</dbReference>
<keyword evidence="4" id="KW-0479">Metal-binding</keyword>
<keyword evidence="2" id="KW-0444">Lipid biosynthesis</keyword>
<evidence type="ECO:0000256" key="5">
    <source>
        <dbReference type="ARBA" id="ARBA00022741"/>
    </source>
</evidence>
<dbReference type="PANTHER" id="PTHR12358:SF106">
    <property type="entry name" value="LIPID KINASE YEGS"/>
    <property type="match status" value="1"/>
</dbReference>
<keyword evidence="6 13" id="KW-0418">Kinase</keyword>
<dbReference type="Proteomes" id="UP000198964">
    <property type="component" value="Unassembled WGS sequence"/>
</dbReference>
<dbReference type="SUPFAM" id="SSF111331">
    <property type="entry name" value="NAD kinase/diacylglycerol kinase-like"/>
    <property type="match status" value="1"/>
</dbReference>
<protein>
    <submittedName>
        <fullName evidence="13">Lipid kinase, YegS/Rv2252/BmrU family</fullName>
    </submittedName>
</protein>
<evidence type="ECO:0000313" key="14">
    <source>
        <dbReference type="Proteomes" id="UP000198964"/>
    </source>
</evidence>
<dbReference type="Pfam" id="PF19279">
    <property type="entry name" value="YegS_C"/>
    <property type="match status" value="1"/>
</dbReference>
<keyword evidence="3" id="KW-0808">Transferase</keyword>
<dbReference type="Gene3D" id="2.60.200.40">
    <property type="match status" value="1"/>
</dbReference>
<keyword evidence="7" id="KW-0067">ATP-binding</keyword>
<evidence type="ECO:0000256" key="1">
    <source>
        <dbReference type="ARBA" id="ARBA00001946"/>
    </source>
</evidence>
<accession>A0A1I2BKW8</accession>
<keyword evidence="11" id="KW-1208">Phospholipid metabolism</keyword>
<evidence type="ECO:0000256" key="7">
    <source>
        <dbReference type="ARBA" id="ARBA00022840"/>
    </source>
</evidence>
<sequence length="333" mass="37052">MGRVNLENWMLLLNPHAGGGRGKKDLEQIMDLLQKAGFEFELFISTYAQHAIQLTKNGIEKGYRRIIVAGGDGTLNEVANGVLRQTVCDPSEILIGMIPVGTGNDWIRTFDIPNDYKKAIKRIRKGRVFWQDVGQIRARQNGHQELRFFTNMAGFGFDALVAEKANRLKERGRADWFVYLQSLVSSYLSYKTRQVSVVVDGKELRDLIFSVSVGIGKYNGGGLLQAPNAVPDNGLFQVTIIHKIGLVGILKNLPGLFNGRFIKDRRVSVLQGKEVLVESAFELAGEADGENLGNHRFELTVLPKKLQVIVGKKAFPKSQEQAKSEELEGVLLD</sequence>
<feature type="domain" description="DAGKc" evidence="12">
    <location>
        <begin position="4"/>
        <end position="140"/>
    </location>
</feature>
<dbReference type="EMBL" id="FONW01000001">
    <property type="protein sequence ID" value="SFE56852.1"/>
    <property type="molecule type" value="Genomic_DNA"/>
</dbReference>
<comment type="cofactor">
    <cofactor evidence="1">
        <name>Mg(2+)</name>
        <dbReference type="ChEBI" id="CHEBI:18420"/>
    </cofactor>
</comment>
<evidence type="ECO:0000256" key="8">
    <source>
        <dbReference type="ARBA" id="ARBA00022842"/>
    </source>
</evidence>
<evidence type="ECO:0000256" key="3">
    <source>
        <dbReference type="ARBA" id="ARBA00022679"/>
    </source>
</evidence>
<evidence type="ECO:0000256" key="6">
    <source>
        <dbReference type="ARBA" id="ARBA00022777"/>
    </source>
</evidence>
<dbReference type="InterPro" id="IPR005218">
    <property type="entry name" value="Diacylglycerol/lipid_kinase"/>
</dbReference>
<keyword evidence="10" id="KW-0594">Phospholipid biosynthesis</keyword>
<dbReference type="PROSITE" id="PS50146">
    <property type="entry name" value="DAGK"/>
    <property type="match status" value="1"/>
</dbReference>